<dbReference type="Gene3D" id="3.50.50.60">
    <property type="entry name" value="FAD/NAD(P)-binding domain"/>
    <property type="match status" value="1"/>
</dbReference>
<feature type="domain" description="Digeranylgeranylglycerophospholipid reductase catalytic" evidence="7">
    <location>
        <begin position="174"/>
        <end position="255"/>
    </location>
</feature>
<evidence type="ECO:0000259" key="7">
    <source>
        <dbReference type="Pfam" id="PF22578"/>
    </source>
</evidence>
<name>X1BRA8_9ZZZZ</name>
<keyword evidence="2" id="KW-0285">Flavoprotein</keyword>
<protein>
    <recommendedName>
        <fullName evidence="7">Digeranylgeranylglycerophospholipid reductase catalytic domain-containing protein</fullName>
    </recommendedName>
</protein>
<sequence>SLSTDIVVVGAGPAGCMVAKTAAELGVNVLLLEEHPSPGLPVFCGEAISEKTLVEAGLCPETSIISQSIRKAHVYTPNGKQVTIENDRSRGYIINRHIFDARLSEDAVTAGARLMVNTRAVDVIRRGGVVVGVKAERGDEQFIIWSTLVIGADGHASMVRRQALGIPYFKSYGVCAQYTLSGLNLEPDAVEIWLGRKYAPGCYAWMFPKSQNVANVGISVLAKHATKPVIQYLQDFISQNPKLRDGVIISKTGGMCPTTGTLDQVVGDGVMLVGVAAG</sequence>
<proteinExistence type="predicted"/>
<evidence type="ECO:0000256" key="6">
    <source>
        <dbReference type="ARBA" id="ARBA00023264"/>
    </source>
</evidence>
<dbReference type="EMBL" id="BART01026494">
    <property type="protein sequence ID" value="GAG97580.1"/>
    <property type="molecule type" value="Genomic_DNA"/>
</dbReference>
<gene>
    <name evidence="8" type="ORF">S01H4_47241</name>
</gene>
<dbReference type="InterPro" id="IPR054715">
    <property type="entry name" value="GGR_cat"/>
</dbReference>
<keyword evidence="3" id="KW-0560">Oxidoreductase</keyword>
<dbReference type="Pfam" id="PF22578">
    <property type="entry name" value="GGR_cat"/>
    <property type="match status" value="1"/>
</dbReference>
<comment type="caution">
    <text evidence="8">The sequence shown here is derived from an EMBL/GenBank/DDBJ whole genome shotgun (WGS) entry which is preliminary data.</text>
</comment>
<organism evidence="8">
    <name type="scientific">marine sediment metagenome</name>
    <dbReference type="NCBI Taxonomy" id="412755"/>
    <lineage>
        <taxon>unclassified sequences</taxon>
        <taxon>metagenomes</taxon>
        <taxon>ecological metagenomes</taxon>
    </lineage>
</organism>
<evidence type="ECO:0000256" key="2">
    <source>
        <dbReference type="ARBA" id="ARBA00022630"/>
    </source>
</evidence>
<accession>X1BRA8</accession>
<keyword evidence="1" id="KW-0444">Lipid biosynthesis</keyword>
<dbReference type="InterPro" id="IPR036188">
    <property type="entry name" value="FAD/NAD-bd_sf"/>
</dbReference>
<reference evidence="8" key="1">
    <citation type="journal article" date="2014" name="Front. Microbiol.">
        <title>High frequency of phylogenetically diverse reductive dehalogenase-homologous genes in deep subseafloor sedimentary metagenomes.</title>
        <authorList>
            <person name="Kawai M."/>
            <person name="Futagami T."/>
            <person name="Toyoda A."/>
            <person name="Takaki Y."/>
            <person name="Nishi S."/>
            <person name="Hori S."/>
            <person name="Arai W."/>
            <person name="Tsubouchi T."/>
            <person name="Morono Y."/>
            <person name="Uchiyama I."/>
            <person name="Ito T."/>
            <person name="Fujiyama A."/>
            <person name="Inagaki F."/>
            <person name="Takami H."/>
        </authorList>
    </citation>
    <scope>NUCLEOTIDE SEQUENCE</scope>
    <source>
        <strain evidence="8">Expedition CK06-06</strain>
    </source>
</reference>
<keyword evidence="6" id="KW-1208">Phospholipid metabolism</keyword>
<keyword evidence="5" id="KW-0594">Phospholipid biosynthesis</keyword>
<dbReference type="GO" id="GO:0016628">
    <property type="term" value="F:oxidoreductase activity, acting on the CH-CH group of donors, NAD or NADP as acceptor"/>
    <property type="evidence" value="ECO:0007669"/>
    <property type="project" value="InterPro"/>
</dbReference>
<dbReference type="PRINTS" id="PR00420">
    <property type="entry name" value="RNGMNOXGNASE"/>
</dbReference>
<dbReference type="InterPro" id="IPR050407">
    <property type="entry name" value="Geranylgeranyl_reductase"/>
</dbReference>
<dbReference type="SUPFAM" id="SSF51905">
    <property type="entry name" value="FAD/NAD(P)-binding domain"/>
    <property type="match status" value="1"/>
</dbReference>
<dbReference type="Pfam" id="PF12831">
    <property type="entry name" value="FAD_oxidored"/>
    <property type="match status" value="1"/>
</dbReference>
<dbReference type="PANTHER" id="PTHR42685:SF18">
    <property type="entry name" value="DIGERANYLGERANYLGLYCEROPHOSPHOLIPID REDUCTASE"/>
    <property type="match status" value="1"/>
</dbReference>
<feature type="non-terminal residue" evidence="8">
    <location>
        <position position="1"/>
    </location>
</feature>
<feature type="non-terminal residue" evidence="8">
    <location>
        <position position="278"/>
    </location>
</feature>
<evidence type="ECO:0000256" key="5">
    <source>
        <dbReference type="ARBA" id="ARBA00023209"/>
    </source>
</evidence>
<evidence type="ECO:0000256" key="1">
    <source>
        <dbReference type="ARBA" id="ARBA00022516"/>
    </source>
</evidence>
<keyword evidence="4" id="KW-0443">Lipid metabolism</keyword>
<evidence type="ECO:0000256" key="4">
    <source>
        <dbReference type="ARBA" id="ARBA00023098"/>
    </source>
</evidence>
<dbReference type="PANTHER" id="PTHR42685">
    <property type="entry name" value="GERANYLGERANYL DIPHOSPHATE REDUCTASE"/>
    <property type="match status" value="1"/>
</dbReference>
<dbReference type="NCBIfam" id="TIGR02032">
    <property type="entry name" value="GG-red-SF"/>
    <property type="match status" value="1"/>
</dbReference>
<dbReference type="InterPro" id="IPR011777">
    <property type="entry name" value="Geranylgeranyl_Rdtase_fam"/>
</dbReference>
<evidence type="ECO:0000256" key="3">
    <source>
        <dbReference type="ARBA" id="ARBA00023002"/>
    </source>
</evidence>
<evidence type="ECO:0000313" key="8">
    <source>
        <dbReference type="EMBL" id="GAG97580.1"/>
    </source>
</evidence>
<dbReference type="GO" id="GO:0008654">
    <property type="term" value="P:phospholipid biosynthetic process"/>
    <property type="evidence" value="ECO:0007669"/>
    <property type="project" value="UniProtKB-KW"/>
</dbReference>
<dbReference type="AlphaFoldDB" id="X1BRA8"/>